<dbReference type="GO" id="GO:0004525">
    <property type="term" value="F:ribonuclease III activity"/>
    <property type="evidence" value="ECO:0007669"/>
    <property type="project" value="InterPro"/>
</dbReference>
<protein>
    <recommendedName>
        <fullName evidence="7">RNase III domain-containing protein</fullName>
    </recommendedName>
</protein>
<dbReference type="GO" id="GO:0030422">
    <property type="term" value="P:siRNA processing"/>
    <property type="evidence" value="ECO:0007669"/>
    <property type="project" value="InterPro"/>
</dbReference>
<proteinExistence type="predicted"/>
<dbReference type="PROSITE" id="PS00517">
    <property type="entry name" value="RNASE_3_1"/>
    <property type="match status" value="1"/>
</dbReference>
<evidence type="ECO:0000256" key="3">
    <source>
        <dbReference type="ARBA" id="ARBA00022723"/>
    </source>
</evidence>
<dbReference type="PROSITE" id="PS50142">
    <property type="entry name" value="RNASE_3_2"/>
    <property type="match status" value="2"/>
</dbReference>
<keyword evidence="6" id="KW-0694">RNA-binding</keyword>
<comment type="cofactor">
    <cofactor evidence="2">
        <name>Mg(2+)</name>
        <dbReference type="ChEBI" id="CHEBI:18420"/>
    </cofactor>
</comment>
<dbReference type="PANTHER" id="PTHR14950">
    <property type="entry name" value="DICER-RELATED"/>
    <property type="match status" value="1"/>
</dbReference>
<dbReference type="Pfam" id="PF00636">
    <property type="entry name" value="Ribonuclease_3"/>
    <property type="match status" value="1"/>
</dbReference>
<evidence type="ECO:0000313" key="9">
    <source>
        <dbReference type="Proteomes" id="UP000663891"/>
    </source>
</evidence>
<evidence type="ECO:0000256" key="1">
    <source>
        <dbReference type="ARBA" id="ARBA00001936"/>
    </source>
</evidence>
<reference evidence="8" key="1">
    <citation type="submission" date="2021-02" db="EMBL/GenBank/DDBJ databases">
        <authorList>
            <person name="Nowell W R."/>
        </authorList>
    </citation>
    <scope>NUCLEOTIDE SEQUENCE</scope>
</reference>
<dbReference type="InterPro" id="IPR000999">
    <property type="entry name" value="RNase_III_dom"/>
</dbReference>
<dbReference type="OrthoDB" id="416741at2759"/>
<comment type="caution">
    <text evidence="8">The sequence shown here is derived from an EMBL/GenBank/DDBJ whole genome shotgun (WGS) entry which is preliminary data.</text>
</comment>
<evidence type="ECO:0000259" key="7">
    <source>
        <dbReference type="PROSITE" id="PS50142"/>
    </source>
</evidence>
<sequence length="403" mass="45192">MIEAFIGTFLISSDYTTTLKFMDWLGLDVIPLDGHGNLIKLPSIFRASTVTMTNDQMDRIINQFFTDRAFSDIETKINYTFQNKAYLIAAFTHPSNFANRATDCYERLEFLGDAILDFLVTRHIFVNYSQKITPGRVTDIRQDLSNNGRLAYILVACGLHTKILHNSTTLFGHITSYAGDENLFPENHSTVQYLSKDLDQWADTTAPKALADVFEALVGAVFLDSANSLQTVWDVFEPLLRNYIDRSIICPNLNPVRWISENGGKVTDEFPEITDDGPMADLDQWADTTAPKALADVFEALVGAVFLDSGNSLQTVWDVFEPLLRNYIDRSIVCPNLNPVRWISENGGKVTDEFPEITDDGPMTVCVVQMSNGTVFEGRGTNKNKAKFDACRKAMKQSVDQQT</sequence>
<comment type="cofactor">
    <cofactor evidence="1">
        <name>Mn(2+)</name>
        <dbReference type="ChEBI" id="CHEBI:29035"/>
    </cofactor>
</comment>
<feature type="domain" description="RNase III" evidence="7">
    <location>
        <begin position="291"/>
        <end position="310"/>
    </location>
</feature>
<name>A0A815FSG1_9BILA</name>
<keyword evidence="4" id="KW-0378">Hydrolase</keyword>
<organism evidence="8 9">
    <name type="scientific">Adineta steineri</name>
    <dbReference type="NCBI Taxonomy" id="433720"/>
    <lineage>
        <taxon>Eukaryota</taxon>
        <taxon>Metazoa</taxon>
        <taxon>Spiralia</taxon>
        <taxon>Gnathifera</taxon>
        <taxon>Rotifera</taxon>
        <taxon>Eurotatoria</taxon>
        <taxon>Bdelloidea</taxon>
        <taxon>Adinetida</taxon>
        <taxon>Adinetidae</taxon>
        <taxon>Adineta</taxon>
    </lineage>
</organism>
<accession>A0A815FSG1</accession>
<keyword evidence="5" id="KW-0460">Magnesium</keyword>
<feature type="domain" description="RNase III" evidence="7">
    <location>
        <begin position="70"/>
        <end position="226"/>
    </location>
</feature>
<dbReference type="PANTHER" id="PTHR14950:SF37">
    <property type="entry name" value="ENDORIBONUCLEASE DICER"/>
    <property type="match status" value="1"/>
</dbReference>
<dbReference type="AlphaFoldDB" id="A0A815FSG1"/>
<dbReference type="FunFam" id="1.10.1520.10:FF:000004">
    <property type="entry name" value="Endoribonuclease dicer-like 1"/>
    <property type="match status" value="1"/>
</dbReference>
<dbReference type="InterPro" id="IPR044441">
    <property type="entry name" value="DICER_DSRM"/>
</dbReference>
<dbReference type="InterPro" id="IPR036389">
    <property type="entry name" value="RNase_III_sf"/>
</dbReference>
<gene>
    <name evidence="8" type="ORF">VCS650_LOCUS32638</name>
</gene>
<dbReference type="CDD" id="cd00593">
    <property type="entry name" value="RIBOc"/>
    <property type="match status" value="1"/>
</dbReference>
<keyword evidence="3" id="KW-0479">Metal-binding</keyword>
<dbReference type="Pfam" id="PF20932">
    <property type="entry name" value="Dicer_dsRBD"/>
    <property type="match status" value="1"/>
</dbReference>
<dbReference type="GO" id="GO:0046872">
    <property type="term" value="F:metal ion binding"/>
    <property type="evidence" value="ECO:0007669"/>
    <property type="project" value="UniProtKB-KW"/>
</dbReference>
<dbReference type="Proteomes" id="UP000663891">
    <property type="component" value="Unassembled WGS sequence"/>
</dbReference>
<evidence type="ECO:0000256" key="6">
    <source>
        <dbReference type="ARBA" id="ARBA00022884"/>
    </source>
</evidence>
<dbReference type="SMART" id="SM00535">
    <property type="entry name" value="RIBOc"/>
    <property type="match status" value="1"/>
</dbReference>
<dbReference type="EMBL" id="CAJNON010000601">
    <property type="protein sequence ID" value="CAF1330162.1"/>
    <property type="molecule type" value="Genomic_DNA"/>
</dbReference>
<evidence type="ECO:0000256" key="2">
    <source>
        <dbReference type="ARBA" id="ARBA00001946"/>
    </source>
</evidence>
<evidence type="ECO:0000313" key="8">
    <source>
        <dbReference type="EMBL" id="CAF1330162.1"/>
    </source>
</evidence>
<dbReference type="Gene3D" id="1.10.1520.10">
    <property type="entry name" value="Ribonuclease III domain"/>
    <property type="match status" value="2"/>
</dbReference>
<dbReference type="GO" id="GO:0031054">
    <property type="term" value="P:pre-miRNA processing"/>
    <property type="evidence" value="ECO:0007669"/>
    <property type="project" value="InterPro"/>
</dbReference>
<dbReference type="GO" id="GO:0003723">
    <property type="term" value="F:RNA binding"/>
    <property type="evidence" value="ECO:0007669"/>
    <property type="project" value="UniProtKB-KW"/>
</dbReference>
<dbReference type="SUPFAM" id="SSF54768">
    <property type="entry name" value="dsRNA-binding domain-like"/>
    <property type="match status" value="1"/>
</dbReference>
<evidence type="ECO:0000256" key="4">
    <source>
        <dbReference type="ARBA" id="ARBA00022801"/>
    </source>
</evidence>
<evidence type="ECO:0000256" key="5">
    <source>
        <dbReference type="ARBA" id="ARBA00022842"/>
    </source>
</evidence>
<dbReference type="SUPFAM" id="SSF69065">
    <property type="entry name" value="RNase III domain-like"/>
    <property type="match status" value="2"/>
</dbReference>
<dbReference type="Gene3D" id="3.30.160.20">
    <property type="match status" value="1"/>
</dbReference>